<evidence type="ECO:0000256" key="1">
    <source>
        <dbReference type="ARBA" id="ARBA00004323"/>
    </source>
</evidence>
<comment type="subcellular location">
    <subcellularLocation>
        <location evidence="1">Golgi apparatus membrane</location>
        <topology evidence="1">Single-pass type II membrane protein</topology>
    </subcellularLocation>
</comment>
<reference evidence="9 10" key="1">
    <citation type="submission" date="2021-06" db="EMBL/GenBank/DDBJ databases">
        <title>Caerostris darwini draft genome.</title>
        <authorList>
            <person name="Kono N."/>
            <person name="Arakawa K."/>
        </authorList>
    </citation>
    <scope>NUCLEOTIDE SEQUENCE [LARGE SCALE GENOMIC DNA]</scope>
</reference>
<evidence type="ECO:0000256" key="3">
    <source>
        <dbReference type="ARBA" id="ARBA00022676"/>
    </source>
</evidence>
<dbReference type="GO" id="GO:0000139">
    <property type="term" value="C:Golgi membrane"/>
    <property type="evidence" value="ECO:0007669"/>
    <property type="project" value="UniProtKB-SubCell"/>
</dbReference>
<protein>
    <submittedName>
        <fullName evidence="9">Alpha-1,4-N-acetylglucosaminyltransferase</fullName>
    </submittedName>
</protein>
<dbReference type="Pfam" id="PF04488">
    <property type="entry name" value="Gly_transf_sug"/>
    <property type="match status" value="1"/>
</dbReference>
<sequence>MPRESVGRSWYGKTILLNTFFGVFNRRAPLRGIMGASRRLRVLFAAAGIICCVFLIHHLFFAEEYIDMTFHKDPYSWKCEPPTRLLRTADSLTCIGPKPIFFVETSDSRRLTARQACAVESAAYHHPHMRAHVLFTSPEPLDLTDPYMARLVRIPNVRLLRVEVGVLVSGTPLSHWYNKGRWRSSPYRALHMSDAMRLTVMWLFGGIYLDMDVVVLKSLSQLHNTTTTDNGRNVGFALLAFDPAHPLLCAVDSVEEVRVLGAPCGVGVLAKEEAYPVSYKKWEEYFEARPTPDNSLIRDSFIIHVWNKLSSGGKMVVGQNSLYEEAMRYHCPSVYQQVSEFGYA</sequence>
<dbReference type="SUPFAM" id="SSF53448">
    <property type="entry name" value="Nucleotide-diphospho-sugar transferases"/>
    <property type="match status" value="1"/>
</dbReference>
<organism evidence="9 10">
    <name type="scientific">Caerostris darwini</name>
    <dbReference type="NCBI Taxonomy" id="1538125"/>
    <lineage>
        <taxon>Eukaryota</taxon>
        <taxon>Metazoa</taxon>
        <taxon>Ecdysozoa</taxon>
        <taxon>Arthropoda</taxon>
        <taxon>Chelicerata</taxon>
        <taxon>Arachnida</taxon>
        <taxon>Araneae</taxon>
        <taxon>Araneomorphae</taxon>
        <taxon>Entelegynae</taxon>
        <taxon>Araneoidea</taxon>
        <taxon>Araneidae</taxon>
        <taxon>Caerostris</taxon>
    </lineage>
</organism>
<evidence type="ECO:0000313" key="10">
    <source>
        <dbReference type="Proteomes" id="UP001054837"/>
    </source>
</evidence>
<dbReference type="InterPro" id="IPR007652">
    <property type="entry name" value="A1-4-GlycosylTfrase_dom"/>
</dbReference>
<evidence type="ECO:0000256" key="4">
    <source>
        <dbReference type="ARBA" id="ARBA00022679"/>
    </source>
</evidence>
<dbReference type="Proteomes" id="UP001054837">
    <property type="component" value="Unassembled WGS sequence"/>
</dbReference>
<evidence type="ECO:0000259" key="8">
    <source>
        <dbReference type="Pfam" id="PF04572"/>
    </source>
</evidence>
<keyword evidence="7" id="KW-0812">Transmembrane</keyword>
<dbReference type="AlphaFoldDB" id="A0AAV4R863"/>
<keyword evidence="7" id="KW-1133">Transmembrane helix</keyword>
<comment type="similarity">
    <text evidence="2">Belongs to the glycosyltransferase 32 family.</text>
</comment>
<keyword evidence="10" id="KW-1185">Reference proteome</keyword>
<keyword evidence="5" id="KW-0333">Golgi apparatus</keyword>
<gene>
    <name evidence="9" type="primary">A4GNT</name>
    <name evidence="9" type="ORF">CDAR_113371</name>
</gene>
<dbReference type="Pfam" id="PF04572">
    <property type="entry name" value="Gb3_synth"/>
    <property type="match status" value="1"/>
</dbReference>
<dbReference type="InterPro" id="IPR007577">
    <property type="entry name" value="GlycoTrfase_DXD_sugar-bd_CS"/>
</dbReference>
<evidence type="ECO:0000256" key="2">
    <source>
        <dbReference type="ARBA" id="ARBA00009003"/>
    </source>
</evidence>
<keyword evidence="3" id="KW-0328">Glycosyltransferase</keyword>
<proteinExistence type="inferred from homology"/>
<evidence type="ECO:0000256" key="6">
    <source>
        <dbReference type="ARBA" id="ARBA00023136"/>
    </source>
</evidence>
<comment type="caution">
    <text evidence="9">The sequence shown here is derived from an EMBL/GenBank/DDBJ whole genome shotgun (WGS) entry which is preliminary data.</text>
</comment>
<keyword evidence="4" id="KW-0808">Transferase</keyword>
<dbReference type="GO" id="GO:0006688">
    <property type="term" value="P:glycosphingolipid biosynthetic process"/>
    <property type="evidence" value="ECO:0007669"/>
    <property type="project" value="TreeGrafter"/>
</dbReference>
<evidence type="ECO:0000256" key="5">
    <source>
        <dbReference type="ARBA" id="ARBA00023034"/>
    </source>
</evidence>
<dbReference type="PANTHER" id="PTHR12042:SF21">
    <property type="entry name" value="ALPHA1,4-GALACTOSYLTRANSFERASE 1-RELATED"/>
    <property type="match status" value="1"/>
</dbReference>
<name>A0AAV4R863_9ARAC</name>
<accession>A0AAV4R863</accession>
<dbReference type="EMBL" id="BPLQ01005848">
    <property type="protein sequence ID" value="GIY17910.1"/>
    <property type="molecule type" value="Genomic_DNA"/>
</dbReference>
<feature type="transmembrane region" description="Helical" evidence="7">
    <location>
        <begin position="40"/>
        <end position="61"/>
    </location>
</feature>
<dbReference type="InterPro" id="IPR029044">
    <property type="entry name" value="Nucleotide-diphossugar_trans"/>
</dbReference>
<evidence type="ECO:0000256" key="7">
    <source>
        <dbReference type="SAM" id="Phobius"/>
    </source>
</evidence>
<feature type="domain" description="Alpha 1,4-glycosyltransferase" evidence="8">
    <location>
        <begin position="248"/>
        <end position="337"/>
    </location>
</feature>
<keyword evidence="6 7" id="KW-0472">Membrane</keyword>
<dbReference type="InterPro" id="IPR051981">
    <property type="entry name" value="Glycosyltransf_32"/>
</dbReference>
<dbReference type="GO" id="GO:0016758">
    <property type="term" value="F:hexosyltransferase activity"/>
    <property type="evidence" value="ECO:0007669"/>
    <property type="project" value="TreeGrafter"/>
</dbReference>
<evidence type="ECO:0000313" key="9">
    <source>
        <dbReference type="EMBL" id="GIY17910.1"/>
    </source>
</evidence>
<dbReference type="PANTHER" id="PTHR12042">
    <property type="entry name" value="LACTOSYLCERAMIDE 4-ALPHA-GALACTOSYLTRANSFERASE ALPHA- 1,4-GALACTOSYLTRANSFERASE"/>
    <property type="match status" value="1"/>
</dbReference>
<dbReference type="Gene3D" id="3.90.550.20">
    <property type="match status" value="1"/>
</dbReference>